<evidence type="ECO:0000256" key="3">
    <source>
        <dbReference type="ARBA" id="ARBA00022833"/>
    </source>
</evidence>
<evidence type="ECO:0000313" key="7">
    <source>
        <dbReference type="EnsemblPlants" id="OBART04G29830.1"/>
    </source>
</evidence>
<dbReference type="PROSITE" id="PS50089">
    <property type="entry name" value="ZF_RING_2"/>
    <property type="match status" value="1"/>
</dbReference>
<dbReference type="PANTHER" id="PTHR15315">
    <property type="entry name" value="RING FINGER PROTEIN 41, 151"/>
    <property type="match status" value="1"/>
</dbReference>
<keyword evidence="1" id="KW-0479">Metal-binding</keyword>
<feature type="compositionally biased region" description="Basic residues" evidence="5">
    <location>
        <begin position="42"/>
        <end position="52"/>
    </location>
</feature>
<dbReference type="AlphaFoldDB" id="A0A0D3G1S4"/>
<accession>A0A0D3G1S4</accession>
<evidence type="ECO:0000256" key="5">
    <source>
        <dbReference type="SAM" id="MobiDB-lite"/>
    </source>
</evidence>
<dbReference type="SMART" id="SM00184">
    <property type="entry name" value="RING"/>
    <property type="match status" value="1"/>
</dbReference>
<dbReference type="eggNOG" id="KOG1039">
    <property type="taxonomic scope" value="Eukaryota"/>
</dbReference>
<name>A0A0D3G1S4_9ORYZ</name>
<dbReference type="Proteomes" id="UP000026960">
    <property type="component" value="Chromosome 4"/>
</dbReference>
<dbReference type="Pfam" id="PF13920">
    <property type="entry name" value="zf-C3HC4_3"/>
    <property type="match status" value="1"/>
</dbReference>
<dbReference type="HOGENOM" id="CLU_059830_3_1_1"/>
<feature type="region of interest" description="Disordered" evidence="5">
    <location>
        <begin position="23"/>
        <end position="65"/>
    </location>
</feature>
<proteinExistence type="predicted"/>
<organism evidence="7">
    <name type="scientific">Oryza barthii</name>
    <dbReference type="NCBI Taxonomy" id="65489"/>
    <lineage>
        <taxon>Eukaryota</taxon>
        <taxon>Viridiplantae</taxon>
        <taxon>Streptophyta</taxon>
        <taxon>Embryophyta</taxon>
        <taxon>Tracheophyta</taxon>
        <taxon>Spermatophyta</taxon>
        <taxon>Magnoliopsida</taxon>
        <taxon>Liliopsida</taxon>
        <taxon>Poales</taxon>
        <taxon>Poaceae</taxon>
        <taxon>BOP clade</taxon>
        <taxon>Oryzoideae</taxon>
        <taxon>Oryzeae</taxon>
        <taxon>Oryzinae</taxon>
        <taxon>Oryza</taxon>
    </lineage>
</organism>
<protein>
    <recommendedName>
        <fullName evidence="6">RING-type domain-containing protein</fullName>
    </recommendedName>
</protein>
<dbReference type="GO" id="GO:0008270">
    <property type="term" value="F:zinc ion binding"/>
    <property type="evidence" value="ECO:0007669"/>
    <property type="project" value="UniProtKB-KW"/>
</dbReference>
<dbReference type="InterPro" id="IPR017907">
    <property type="entry name" value="Znf_RING_CS"/>
</dbReference>
<reference evidence="7" key="2">
    <citation type="submission" date="2015-03" db="UniProtKB">
        <authorList>
            <consortium name="EnsemblPlants"/>
        </authorList>
    </citation>
    <scope>IDENTIFICATION</scope>
</reference>
<evidence type="ECO:0000259" key="6">
    <source>
        <dbReference type="PROSITE" id="PS50089"/>
    </source>
</evidence>
<feature type="domain" description="RING-type" evidence="6">
    <location>
        <begin position="225"/>
        <end position="263"/>
    </location>
</feature>
<evidence type="ECO:0000313" key="8">
    <source>
        <dbReference type="Proteomes" id="UP000026960"/>
    </source>
</evidence>
<evidence type="ECO:0000256" key="1">
    <source>
        <dbReference type="ARBA" id="ARBA00022723"/>
    </source>
</evidence>
<dbReference type="InterPro" id="IPR001841">
    <property type="entry name" value="Znf_RING"/>
</dbReference>
<dbReference type="PaxDb" id="65489-OBART04G29830.1"/>
<sequence>MGPTCQSVGAFYLSLPWDACPSLPPPAPRTQRIEAEAEAKRRTQRSGRRRSGRGGGGGGGGRRRGEEEAVMVLCSMRKSFKDSLKVLEADIQHANTLASDFSRDYDGACLQMRMSYSPAAQFFLFLVQWTDCSLAGALGLLRILIYKVACVYVDGTTTLSTHERKASIREFYAVIFPSLMQLHKGISDIDDRRQKAICTERYRRRDEDESKRHVSEIDVEREEECGICMEMNNKVVLPNCSHAMCMKCYRQWRSRSQSCPFCRDSLKRVNSGDLWMFTDDRDVVDMATITRENLRRLFMYIEKLPLVAPDNIFYAYDSHVK</sequence>
<feature type="compositionally biased region" description="Basic and acidic residues" evidence="5">
    <location>
        <begin position="31"/>
        <end position="41"/>
    </location>
</feature>
<dbReference type="Gene3D" id="3.30.40.10">
    <property type="entry name" value="Zinc/RING finger domain, C3HC4 (zinc finger)"/>
    <property type="match status" value="1"/>
</dbReference>
<dbReference type="Gramene" id="OBART04G29830.1">
    <property type="protein sequence ID" value="OBART04G29830.1"/>
    <property type="gene ID" value="OBART04G29830"/>
</dbReference>
<dbReference type="FunFam" id="3.30.40.10:FF:000660">
    <property type="entry name" value="RING/U-box superfamily protein"/>
    <property type="match status" value="1"/>
</dbReference>
<reference evidence="7" key="1">
    <citation type="journal article" date="2009" name="Rice">
        <title>De Novo Next Generation Sequencing of Plant Genomes.</title>
        <authorList>
            <person name="Rounsley S."/>
            <person name="Marri P.R."/>
            <person name="Yu Y."/>
            <person name="He R."/>
            <person name="Sisneros N."/>
            <person name="Goicoechea J.L."/>
            <person name="Lee S.J."/>
            <person name="Angelova A."/>
            <person name="Kudrna D."/>
            <person name="Luo M."/>
            <person name="Affourtit J."/>
            <person name="Desany B."/>
            <person name="Knight J."/>
            <person name="Niazi F."/>
            <person name="Egholm M."/>
            <person name="Wing R.A."/>
        </authorList>
    </citation>
    <scope>NUCLEOTIDE SEQUENCE [LARGE SCALE GENOMIC DNA]</scope>
    <source>
        <strain evidence="7">cv. IRGC 105608</strain>
    </source>
</reference>
<dbReference type="InterPro" id="IPR013083">
    <property type="entry name" value="Znf_RING/FYVE/PHD"/>
</dbReference>
<evidence type="ECO:0000256" key="2">
    <source>
        <dbReference type="ARBA" id="ARBA00022771"/>
    </source>
</evidence>
<dbReference type="STRING" id="65489.A0A0D3G1S4"/>
<dbReference type="PANTHER" id="PTHR15315:SF102">
    <property type="entry name" value="RING-TYPE DOMAIN-CONTAINING PROTEIN"/>
    <property type="match status" value="1"/>
</dbReference>
<dbReference type="SUPFAM" id="SSF57850">
    <property type="entry name" value="RING/U-box"/>
    <property type="match status" value="1"/>
</dbReference>
<dbReference type="GO" id="GO:0061630">
    <property type="term" value="F:ubiquitin protein ligase activity"/>
    <property type="evidence" value="ECO:0007669"/>
    <property type="project" value="TreeGrafter"/>
</dbReference>
<evidence type="ECO:0000256" key="4">
    <source>
        <dbReference type="PROSITE-ProRule" id="PRU00175"/>
    </source>
</evidence>
<keyword evidence="3" id="KW-0862">Zinc</keyword>
<dbReference type="EnsemblPlants" id="OBART04G29830.1">
    <property type="protein sequence ID" value="OBART04G29830.1"/>
    <property type="gene ID" value="OBART04G29830"/>
</dbReference>
<dbReference type="GO" id="GO:0016567">
    <property type="term" value="P:protein ubiquitination"/>
    <property type="evidence" value="ECO:0007669"/>
    <property type="project" value="TreeGrafter"/>
</dbReference>
<dbReference type="PROSITE" id="PS00518">
    <property type="entry name" value="ZF_RING_1"/>
    <property type="match status" value="1"/>
</dbReference>
<keyword evidence="2 4" id="KW-0863">Zinc-finger</keyword>
<keyword evidence="8" id="KW-1185">Reference proteome</keyword>